<dbReference type="Gene3D" id="3.10.450.40">
    <property type="match status" value="1"/>
</dbReference>
<evidence type="ECO:0000313" key="3">
    <source>
        <dbReference type="EMBL" id="OLA36166.1"/>
    </source>
</evidence>
<feature type="chain" id="PRO_5013293591" description="PepSY domain-containing protein" evidence="1">
    <location>
        <begin position="24"/>
        <end position="161"/>
    </location>
</feature>
<dbReference type="AlphaFoldDB" id="A0A1Q6R1I8"/>
<feature type="signal peptide" evidence="1">
    <location>
        <begin position="1"/>
        <end position="23"/>
    </location>
</feature>
<dbReference type="Proteomes" id="UP000186777">
    <property type="component" value="Unassembled WGS sequence"/>
</dbReference>
<sequence length="161" mass="18003">MFKKLLVLLSMLVALAMSAVAFAAPAKSHQQMVIDAARAEVPAAAVFYGYKEEDGEAVLNFRDNDNYLEYEVEVVLATTKVKEVEIKGSNIAGSTMMVKTPEDIRQIVLEAYPDARNIVIKTEKEGNNVHYDVEFITARYKVEADMNPVTGAFAKRELEYF</sequence>
<feature type="domain" description="PepSY" evidence="2">
    <location>
        <begin position="100"/>
        <end position="155"/>
    </location>
</feature>
<dbReference type="InterPro" id="IPR025711">
    <property type="entry name" value="PepSY"/>
</dbReference>
<accession>A0A1Q6R1I8</accession>
<keyword evidence="1" id="KW-0732">Signal</keyword>
<name>A0A1Q6R1I8_9FIRM</name>
<comment type="caution">
    <text evidence="3">The sequence shown here is derived from an EMBL/GenBank/DDBJ whole genome shotgun (WGS) entry which is preliminary data.</text>
</comment>
<protein>
    <recommendedName>
        <fullName evidence="2">PepSY domain-containing protein</fullName>
    </recommendedName>
</protein>
<organism evidence="3 4">
    <name type="scientific">Phascolarctobacterium succinatutens</name>
    <dbReference type="NCBI Taxonomy" id="626940"/>
    <lineage>
        <taxon>Bacteria</taxon>
        <taxon>Bacillati</taxon>
        <taxon>Bacillota</taxon>
        <taxon>Negativicutes</taxon>
        <taxon>Acidaminococcales</taxon>
        <taxon>Acidaminococcaceae</taxon>
        <taxon>Phascolarctobacterium</taxon>
    </lineage>
</organism>
<dbReference type="RefSeq" id="WP_303680572.1">
    <property type="nucleotide sequence ID" value="NZ_MNTG01000048.1"/>
</dbReference>
<gene>
    <name evidence="3" type="ORF">BHW43_11080</name>
</gene>
<dbReference type="Pfam" id="PF03413">
    <property type="entry name" value="PepSY"/>
    <property type="match status" value="1"/>
</dbReference>
<evidence type="ECO:0000256" key="1">
    <source>
        <dbReference type="SAM" id="SignalP"/>
    </source>
</evidence>
<evidence type="ECO:0000259" key="2">
    <source>
        <dbReference type="Pfam" id="PF03413"/>
    </source>
</evidence>
<dbReference type="STRING" id="626940.BHW43_11080"/>
<reference evidence="3 4" key="1">
    <citation type="journal article" date="2016" name="Nat. Biotechnol.">
        <title>Measurement of bacterial replication rates in microbial communities.</title>
        <authorList>
            <person name="Brown C.T."/>
            <person name="Olm M.R."/>
            <person name="Thomas B.C."/>
            <person name="Banfield J.F."/>
        </authorList>
    </citation>
    <scope>NUCLEOTIDE SEQUENCE [LARGE SCALE GENOMIC DNA]</scope>
    <source>
        <strain evidence="3">46_33</strain>
    </source>
</reference>
<proteinExistence type="predicted"/>
<evidence type="ECO:0000313" key="4">
    <source>
        <dbReference type="Proteomes" id="UP000186777"/>
    </source>
</evidence>
<dbReference type="EMBL" id="MNTG01000048">
    <property type="protein sequence ID" value="OLA36166.1"/>
    <property type="molecule type" value="Genomic_DNA"/>
</dbReference>